<dbReference type="EMBL" id="LT629742">
    <property type="protein sequence ID" value="SDR98076.1"/>
    <property type="molecule type" value="Genomic_DNA"/>
</dbReference>
<name>A0A1H1NGE4_9MICO</name>
<feature type="domain" description="DUF5979" evidence="3">
    <location>
        <begin position="2892"/>
        <end position="3003"/>
    </location>
</feature>
<dbReference type="STRING" id="412690.SAMN04489834_0637"/>
<keyword evidence="2" id="KW-0812">Transmembrane</keyword>
<feature type="domain" description="DUF5979" evidence="3">
    <location>
        <begin position="2111"/>
        <end position="2209"/>
    </location>
</feature>
<proteinExistence type="predicted"/>
<dbReference type="Proteomes" id="UP000181956">
    <property type="component" value="Chromosome I"/>
</dbReference>
<evidence type="ECO:0000259" key="3">
    <source>
        <dbReference type="Pfam" id="PF19407"/>
    </source>
</evidence>
<feature type="domain" description="DUF5979" evidence="3">
    <location>
        <begin position="2422"/>
        <end position="2537"/>
    </location>
</feature>
<feature type="transmembrane region" description="Helical" evidence="2">
    <location>
        <begin position="3021"/>
        <end position="3041"/>
    </location>
</feature>
<accession>A0A1H1NGE4</accession>
<dbReference type="Gene3D" id="2.60.40.1140">
    <property type="entry name" value="Collagen-binding surface protein Cna, B-type domain"/>
    <property type="match status" value="2"/>
</dbReference>
<feature type="domain" description="DUF5979" evidence="3">
    <location>
        <begin position="1988"/>
        <end position="2087"/>
    </location>
</feature>
<evidence type="ECO:0000256" key="1">
    <source>
        <dbReference type="SAM" id="MobiDB-lite"/>
    </source>
</evidence>
<keyword evidence="2" id="KW-1133">Transmembrane helix</keyword>
<organism evidence="4 5">
    <name type="scientific">Microterricola viridarii</name>
    <dbReference type="NCBI Taxonomy" id="412690"/>
    <lineage>
        <taxon>Bacteria</taxon>
        <taxon>Bacillati</taxon>
        <taxon>Actinomycetota</taxon>
        <taxon>Actinomycetes</taxon>
        <taxon>Micrococcales</taxon>
        <taxon>Microbacteriaceae</taxon>
        <taxon>Microterricola</taxon>
    </lineage>
</organism>
<keyword evidence="2" id="KW-0472">Membrane</keyword>
<protein>
    <recommendedName>
        <fullName evidence="3">DUF5979 domain-containing protein</fullName>
    </recommendedName>
</protein>
<evidence type="ECO:0000313" key="4">
    <source>
        <dbReference type="EMBL" id="SDR98076.1"/>
    </source>
</evidence>
<dbReference type="RefSeq" id="WP_156786220.1">
    <property type="nucleotide sequence ID" value="NZ_LT629742.1"/>
</dbReference>
<dbReference type="Pfam" id="PF19407">
    <property type="entry name" value="DUF5979"/>
    <property type="match status" value="9"/>
</dbReference>
<feature type="region of interest" description="Disordered" evidence="1">
    <location>
        <begin position="1152"/>
        <end position="1172"/>
    </location>
</feature>
<feature type="domain" description="DUF5979" evidence="3">
    <location>
        <begin position="2649"/>
        <end position="2767"/>
    </location>
</feature>
<feature type="domain" description="DUF5979" evidence="3">
    <location>
        <begin position="2543"/>
        <end position="2644"/>
    </location>
</feature>
<evidence type="ECO:0000256" key="2">
    <source>
        <dbReference type="SAM" id="Phobius"/>
    </source>
</evidence>
<keyword evidence="5" id="KW-1185">Reference proteome</keyword>
<dbReference type="OrthoDB" id="3751233at2"/>
<feature type="domain" description="DUF5979" evidence="3">
    <location>
        <begin position="2213"/>
        <end position="2319"/>
    </location>
</feature>
<evidence type="ECO:0000313" key="5">
    <source>
        <dbReference type="Proteomes" id="UP000181956"/>
    </source>
</evidence>
<feature type="domain" description="DUF5979" evidence="3">
    <location>
        <begin position="2323"/>
        <end position="2418"/>
    </location>
</feature>
<sequence>MPVPRLRSSAPAHRAPRRRYLGQTRLFSVAAAFLSVVALLAGGLVVGGVDGGQSHAAEIESELALTKTVTAPNTSPYAPGETFSYTIELRCNVVSADVCTDAQLTDALPAPLVFDDGVPDPVRVQGVSAPTVTLDGTSFTVDFTAKGESGTGILGGETYSIAVYVKVPANVSGDLDGTELVNVAHATASNAEAVESPASITLEVPVVLDSSVAKSVDNKQVAGATVPAVADQPVEYTIGGGNASNRAVDTLVIQDPADGSTSPLGGYLDFAGIGSITAPTGADRVKIEYRDALGDWVEAYATGPIPADTTGIPAIDPLTEVKGLRFTFSKNAGQLPPTPADGQAAIVINTVTNSTVSTIPQDQSVTIPNTAASHVTLGATATPPKTAPADVVVSNTGPQVGVTKVFTKDALLAGESTTALITATNGNRAVTELVIAEPSPGAADLAAQGLDFGGFTDDLEWPANADAASVEYEYADGTFETIAADGVDTLPVAPAGKTVVGFTVRFTGPIQANATTDISFTVTAQPVPGVDDVTNTNETTATVTDVHGKTGIDDAQDDLTRQPARVSTSVEKNIAREELWAAPGAVSSVSIVGAVNDAGSNASTIGSEHLTITDPADTATPSEFWNTFNLARITAGVPSNANLTVKYWDGSDWQTFAGAGLIEGSANWDFTVPNALKDTIQGVQFVYTGKDGKLLPPGFTAAPYLSVQTRDEFRDGSGSVADAAKAADPLVVANRASAAVSNPNDTTPADNKAEADDTISLKPLDGAGVGPDLIEKHWLSDEVYAFSDEQRTARLSWSTEGLPFTTVTVVDDPTPGAAFGNIQASVYDAFDLAKIEPITPALDPLIAYDKVERVELFNDASDTWDDITGQVCTPAAACDGAFPGYVLTAAERASTLAVRLTYAEGSKRTAEAAPPVDSGVAASYNHERGLDLTFQIRQKKRSGGPVVGDIHTDTYNTGVRGLVKNTVNLSGQGAHNVSQSAEDTITIRDTPVNVEITKTFDQNELPVPPAGTDAGKYPLVTATIVATNTTQQGVKVETLSVSDPAAAQAAPTAYNWLNLYAIGRITVPDAATTSTVTLTRVGGATTDYTIPQAQALTASALGDVIGVSVVHSDPTRATIVSGASSTLELTFQMREFQRDSPGTAVAVGNQARNVAHTDASRPGGHTIDEAEGTSEATVGFVAATYGVLADKTLAPATRFEDQPRTGYQLTLTGQPTGNVRTTKLTISDTTPTFWNAFELASLPQVTLPTGVRQLRTSVLVGVEASLVGSVLTHTCEADTDLSACWVRGNWEDAATNGTITPKLPDGVTAADVRGVRFEVRRDTASSNWERPRNPQVVIKVNATRLENLRVGPGGEVDSYLAPTTRVGVGLSAAPGETVQGTTSNVLDVHGDGSWGTPQAPATLWTGDAADSANTVLQHRVNRIKVEKAPGNGAGGAVSQQYPPDFSIPYAMTITNTGDWNITGLKLADQIAVDGGGALLVPMTGVDPVFKFTLSNQTSGALPNTGFSASLDESSGAVAITVPPSFVFKPGDKIVIQAALMFRLGLVPSTPVENSITATSDRVFERCESTLNNRPRTDTTNVASCEALTTVNPAASAPIGVAKAVKGVAAGVPDAQPGDVNYDDLGVLSTSASGSAAACATPNAGGGYYTNNCVPITRPGGVESWRMTFTNRGNMASDSIVAIDVLPAVNDTGVVTAPKRGSAWSPTLLGNVASNAPGATVSSFYTNVTPARACNGKDIEYTARVGDIPTNDACYRDVSTRVWTPFDANTAESELAAAKAVKFVISFATGAGLAPGGAASLTFETRTPWVSDAAVASGLPIAWNTVAAGSRGTDAGVEIYQGPVEPVRAGVAAPTGVIALKKSIDTPAGWTAPLPSGYDVGLQCVSGVTPVNLVGAGGVNRSTATVAANGTVLYYGAGTNLPLFSTCTAGELPSQGATASYDPAGANGRSGSIEALRGFGDRTDVHHPFEDAPEHNLIEVTNSYEYAGFSVTKTVDAGGALNQDGEGIVYSGPYNFRASCQFLGNTVLNETFSLGIDGVKEFTSLPAGATCSVIETGRGGASSTSSVFTQAGSPPVAGTGPTSSFTLTADDAQGDFTSALVMKNVFTVGAATITKAFAGTGAADWGNEDFTVDLSCTLASANPTTVFSDTQVLNKTAPTWNVSDLPSGASCTVSEPKTGGANGTAFSPSTFTVGASVSAPTAVTVTNTFTTGSVRVTKTLAGEPAASLAPATDDEYTVSMSCTREVDGVSKSIAIPGGATRTITGGGFADYNGLPTGAECTVAETDLGHAQSSTISPNNGVITVGDNAATVQVSVTNTFENGSLEISKAVTGAGSAFAAATFDATVSCSWQGAALTLPNAGAVTLEPGVPVTVDDLPLGSVCSIDEADAGQTSWTASPASVTVTDATDAAEIAVQNVYELASLRVEKTVQAGNESTTLPTRFAFSAQCTFQGAEVLPLTSFMLDHGQFREFTGLPARSECAVTETDARGADSTVSSVSVQNATVPPVVDQGTSTVTIPELSADVDDAAQNTVGFTNLFDASALIVTKKLEGGAASYAADKTFDVDVSCTLAGEETVTRSLALNAANGFTASVGELVDGTECSVVETGEHGADAVVITPNDGVDETVGLVTIPASGITELTVSNWYLSGSLQVTKSVVGDAAAKFGTSDFGVDLSCSLNGTPIEIAGGNARTVSAAAPSALYTGLPTGAVCELNETSNGGAGSSRLTDAAGETLAGNAADGHRFTVATDASLLDSADQPQSALGVENTFNFASVTAAKTVESSVLGADGQPFDHGSFELALSCTLDGRAVTGAEPNERTVTAGESISWTELPEGAVCEISETDAGGAIGTTILSEQGETKTAVAGRSLVLDPLLALDGANTVSISNEFAAASVAVRKVVDGTAADTVKRSFPVELSCVLIDERHPAPGLVVRDAVHQIGGSENLTVMDDELPAGAECTVTETETGNATKTTVAVGDEVTDGPTSTFALAAGLAGAATVTVTNTFTAPAVVPPVGGLSTTGVQAAAIIGSAALVLGLGALLLFVGRRRRLSKSAAE</sequence>
<dbReference type="InterPro" id="IPR046022">
    <property type="entry name" value="DUF5979"/>
</dbReference>
<feature type="domain" description="DUF5979" evidence="3">
    <location>
        <begin position="2776"/>
        <end position="2886"/>
    </location>
</feature>
<gene>
    <name evidence="4" type="ORF">SAMN04489834_0637</name>
</gene>
<reference evidence="5" key="1">
    <citation type="submission" date="2016-10" db="EMBL/GenBank/DDBJ databases">
        <authorList>
            <person name="Varghese N."/>
            <person name="Submissions S."/>
        </authorList>
    </citation>
    <scope>NUCLEOTIDE SEQUENCE [LARGE SCALE GENOMIC DNA]</scope>
    <source>
        <strain evidence="5">DSM 21772</strain>
    </source>
</reference>